<evidence type="ECO:0000256" key="11">
    <source>
        <dbReference type="ARBA" id="ARBA00023157"/>
    </source>
</evidence>
<keyword evidence="13" id="KW-0326">Glycosidase</keyword>
<keyword evidence="7" id="KW-0677">Repeat</keyword>
<dbReference type="GO" id="GO:0002116">
    <property type="term" value="C:semaphorin receptor complex"/>
    <property type="evidence" value="ECO:0007669"/>
    <property type="project" value="TreeGrafter"/>
</dbReference>
<evidence type="ECO:0000256" key="4">
    <source>
        <dbReference type="ARBA" id="ARBA00022475"/>
    </source>
</evidence>
<evidence type="ECO:0000256" key="10">
    <source>
        <dbReference type="ARBA" id="ARBA00023136"/>
    </source>
</evidence>
<dbReference type="InterPro" id="IPR001627">
    <property type="entry name" value="Semap_dom"/>
</dbReference>
<dbReference type="Pfam" id="PF01833">
    <property type="entry name" value="TIG"/>
    <property type="match status" value="1"/>
</dbReference>
<dbReference type="Gene3D" id="2.60.40.10">
    <property type="entry name" value="Immunoglobulins"/>
    <property type="match status" value="3"/>
</dbReference>
<dbReference type="GO" id="GO:0005886">
    <property type="term" value="C:plasma membrane"/>
    <property type="evidence" value="ECO:0007669"/>
    <property type="project" value="UniProtKB-SubCell"/>
</dbReference>
<evidence type="ECO:0000256" key="2">
    <source>
        <dbReference type="ARBA" id="ARBA00008343"/>
    </source>
</evidence>
<dbReference type="CDD" id="cd00102">
    <property type="entry name" value="IPT"/>
    <property type="match status" value="1"/>
</dbReference>
<dbReference type="GO" id="GO:0007162">
    <property type="term" value="P:negative regulation of cell adhesion"/>
    <property type="evidence" value="ECO:0007669"/>
    <property type="project" value="TreeGrafter"/>
</dbReference>
<evidence type="ECO:0000256" key="13">
    <source>
        <dbReference type="ARBA" id="ARBA00023295"/>
    </source>
</evidence>
<dbReference type="GO" id="GO:0017154">
    <property type="term" value="F:semaphorin receptor activity"/>
    <property type="evidence" value="ECO:0007669"/>
    <property type="project" value="InterPro"/>
</dbReference>
<dbReference type="SMART" id="SM00429">
    <property type="entry name" value="IPT"/>
    <property type="match status" value="2"/>
</dbReference>
<dbReference type="GO" id="GO:0008360">
    <property type="term" value="P:regulation of cell shape"/>
    <property type="evidence" value="ECO:0007669"/>
    <property type="project" value="TreeGrafter"/>
</dbReference>
<dbReference type="PROSITE" id="PS51004">
    <property type="entry name" value="SEMA"/>
    <property type="match status" value="1"/>
</dbReference>
<dbReference type="Gene3D" id="1.10.506.10">
    <property type="entry name" value="GTPase Activation - p120gap, domain 1"/>
    <property type="match status" value="2"/>
</dbReference>
<feature type="domain" description="Sema" evidence="17">
    <location>
        <begin position="17"/>
        <end position="428"/>
    </location>
</feature>
<dbReference type="OrthoDB" id="384877at2759"/>
<feature type="signal peptide" evidence="16">
    <location>
        <begin position="1"/>
        <end position="21"/>
    </location>
</feature>
<evidence type="ECO:0000256" key="9">
    <source>
        <dbReference type="ARBA" id="ARBA00022989"/>
    </source>
</evidence>
<comment type="subcellular location">
    <subcellularLocation>
        <location evidence="1">Cell membrane</location>
        <topology evidence="1">Single-pass membrane protein</topology>
    </subcellularLocation>
</comment>
<dbReference type="Pfam" id="PF20170">
    <property type="entry name" value="Plexin_RBD"/>
    <property type="match status" value="1"/>
</dbReference>
<dbReference type="SUPFAM" id="SSF48350">
    <property type="entry name" value="GTPase activation domain, GAP"/>
    <property type="match status" value="1"/>
</dbReference>
<evidence type="ECO:0000256" key="1">
    <source>
        <dbReference type="ARBA" id="ARBA00004162"/>
    </source>
</evidence>
<gene>
    <name evidence="18" type="ORF">chiPu_0018690</name>
</gene>
<evidence type="ECO:0000256" key="5">
    <source>
        <dbReference type="ARBA" id="ARBA00022692"/>
    </source>
</evidence>
<keyword evidence="10 15" id="KW-0472">Membrane</keyword>
<evidence type="ECO:0000256" key="12">
    <source>
        <dbReference type="ARBA" id="ARBA00023180"/>
    </source>
</evidence>
<dbReference type="InterPro" id="IPR031148">
    <property type="entry name" value="Plexin"/>
</dbReference>
<dbReference type="InterPro" id="IPR013783">
    <property type="entry name" value="Ig-like_fold"/>
</dbReference>
<dbReference type="Pfam" id="PF08337">
    <property type="entry name" value="Plexin_cytopl"/>
    <property type="match status" value="1"/>
</dbReference>
<evidence type="ECO:0000313" key="18">
    <source>
        <dbReference type="EMBL" id="GCC20026.1"/>
    </source>
</evidence>
<dbReference type="PANTHER" id="PTHR22625">
    <property type="entry name" value="PLEXIN"/>
    <property type="match status" value="1"/>
</dbReference>
<dbReference type="PROSITE" id="PS00764">
    <property type="entry name" value="ENDONUCLEASE_III_1"/>
    <property type="match status" value="1"/>
</dbReference>
<reference evidence="18 19" key="1">
    <citation type="journal article" date="2018" name="Nat. Ecol. Evol.">
        <title>Shark genomes provide insights into elasmobranch evolution and the origin of vertebrates.</title>
        <authorList>
            <person name="Hara Y"/>
            <person name="Yamaguchi K"/>
            <person name="Onimaru K"/>
            <person name="Kadota M"/>
            <person name="Koyanagi M"/>
            <person name="Keeley SD"/>
            <person name="Tatsumi K"/>
            <person name="Tanaka K"/>
            <person name="Motone F"/>
            <person name="Kageyama Y"/>
            <person name="Nozu R"/>
            <person name="Adachi N"/>
            <person name="Nishimura O"/>
            <person name="Nakagawa R"/>
            <person name="Tanegashima C"/>
            <person name="Kiyatake I"/>
            <person name="Matsumoto R"/>
            <person name="Murakumo K"/>
            <person name="Nishida K"/>
            <person name="Terakita A"/>
            <person name="Kuratani S"/>
            <person name="Sato K"/>
            <person name="Hyodo S Kuraku.S."/>
        </authorList>
    </citation>
    <scope>NUCLEOTIDE SEQUENCE [LARGE SCALE GENOMIC DNA]</scope>
</reference>
<comment type="similarity">
    <text evidence="3">Belongs to the plexin family.</text>
</comment>
<comment type="caution">
    <text evidence="14">Lacks conserved residue(s) required for the propagation of feature annotation.</text>
</comment>
<evidence type="ECO:0000313" key="19">
    <source>
        <dbReference type="Proteomes" id="UP000287033"/>
    </source>
</evidence>
<keyword evidence="12" id="KW-0325">Glycoprotein</keyword>
<keyword evidence="6 16" id="KW-0732">Signal</keyword>
<keyword evidence="4" id="KW-1003">Cell membrane</keyword>
<evidence type="ECO:0000256" key="16">
    <source>
        <dbReference type="SAM" id="SignalP"/>
    </source>
</evidence>
<organism evidence="18 19">
    <name type="scientific">Chiloscyllium punctatum</name>
    <name type="common">Brownbanded bambooshark</name>
    <name type="synonym">Hemiscyllium punctatum</name>
    <dbReference type="NCBI Taxonomy" id="137246"/>
    <lineage>
        <taxon>Eukaryota</taxon>
        <taxon>Metazoa</taxon>
        <taxon>Chordata</taxon>
        <taxon>Craniata</taxon>
        <taxon>Vertebrata</taxon>
        <taxon>Chondrichthyes</taxon>
        <taxon>Elasmobranchii</taxon>
        <taxon>Galeomorphii</taxon>
        <taxon>Galeoidea</taxon>
        <taxon>Orectolobiformes</taxon>
        <taxon>Hemiscylliidae</taxon>
        <taxon>Chiloscyllium</taxon>
    </lineage>
</organism>
<evidence type="ECO:0000259" key="17">
    <source>
        <dbReference type="PROSITE" id="PS51004"/>
    </source>
</evidence>
<dbReference type="SUPFAM" id="SSF103575">
    <property type="entry name" value="Plexin repeat"/>
    <property type="match status" value="1"/>
</dbReference>
<dbReference type="SUPFAM" id="SSF101912">
    <property type="entry name" value="Sema domain"/>
    <property type="match status" value="1"/>
</dbReference>
<dbReference type="PANTHER" id="PTHR22625:SF4">
    <property type="entry name" value="PLEXIN-C1"/>
    <property type="match status" value="1"/>
</dbReference>
<protein>
    <recommendedName>
        <fullName evidence="17">Sema domain-containing protein</fullName>
    </recommendedName>
</protein>
<evidence type="ECO:0000256" key="8">
    <source>
        <dbReference type="ARBA" id="ARBA00022801"/>
    </source>
</evidence>
<dbReference type="STRING" id="137246.A0A401RPK2"/>
<dbReference type="Gene3D" id="2.130.10.10">
    <property type="entry name" value="YVTN repeat-like/Quinoprotein amine dehydrogenase"/>
    <property type="match status" value="1"/>
</dbReference>
<proteinExistence type="inferred from homology"/>
<name>A0A401RPK2_CHIPU</name>
<evidence type="ECO:0000256" key="14">
    <source>
        <dbReference type="PROSITE-ProRule" id="PRU00352"/>
    </source>
</evidence>
<comment type="similarity">
    <text evidence="2">Belongs to the Nth/MutY family.</text>
</comment>
<feature type="chain" id="PRO_5019438565" description="Sema domain-containing protein" evidence="16">
    <location>
        <begin position="22"/>
        <end position="1633"/>
    </location>
</feature>
<dbReference type="SMART" id="SM00630">
    <property type="entry name" value="Sema"/>
    <property type="match status" value="1"/>
</dbReference>
<dbReference type="InterPro" id="IPR002165">
    <property type="entry name" value="Plexin_repeat"/>
</dbReference>
<dbReference type="SMART" id="SM00423">
    <property type="entry name" value="PSI"/>
    <property type="match status" value="2"/>
</dbReference>
<dbReference type="InterPro" id="IPR014756">
    <property type="entry name" value="Ig_E-set"/>
</dbReference>
<dbReference type="Gene3D" id="3.10.20.90">
    <property type="entry name" value="Phosphatidylinositol 3-kinase Catalytic Subunit, Chain A, domain 1"/>
    <property type="match status" value="1"/>
</dbReference>
<dbReference type="EMBL" id="BEZZ01001653">
    <property type="protein sequence ID" value="GCC20026.1"/>
    <property type="molecule type" value="Genomic_DNA"/>
</dbReference>
<sequence>MYPLKVVSLYLLLFKSLVALATEPKEEFLFPNRINNIVVSTNGKVFIATDNFLYQLNRSLVQEVAEQTGPHCDGPCEKADHCCVKWEEKDNVNKILVVDEKQEMVLTCGTLRLGACEVRSLHNVSQYQIDKLNNVAPVYPEASAIAFLVKASPNDYLVTAVTPSGTASKFFPPSCKDNSSYHEDLKNNIKTIFLRNPQNSSFLSYNYGQYGDAIIELEDQTVELQFVQGFQWQEYIYIWLNTNVSGPGIIRMDVKDNSADTIDSFIQATLLCPQGKNQALRVLSSAIFSITSSDTLMVTILSKQGQSEYSLLCFYNLTHLNTNTKDQKSYFKVKRRIINLTSINKELQYPGLLSVSATIVKDWIVLFLGTDNGQLIKMILDKALHVIRLTVLSDLENESPISRNVIFDPLDTNYLYLASENEVRRIKVANCTQYKSCTDCLSAQDPYCDWHIVKKRCFFTTECESILSNSCITMKDGINNCLSITLNPVAIDASFKNTKLFTVKVTPKFNNFIKQNATCTLKNIGNKKVICTGKFTTECSCNVSKNYDQLEQQSDPIIVEFAVKSDSLNLVNRSTVHNCFKIATSQQTNTPCIDCIKSGCHWCAVEHRCTYSSNCHGNTQQFCRQIYEVKLNPTSENLDIVLIHAEVQNDLSCSFDGKLQKAKWINGSVIQCIRPQFVNERRLIPVNVVSSRNSSYIIDNPNNITVYSCDVRKPGCVFCSPERICTEPVVTAVTPNRVYISGGTSVTITGTGLDVGASAKIHINGINDYITAKSSSCTIMSNTSINCTLPESSRGKKILCLLYDSEKSCMANRSTVLHYVRHISIKKVHPTVSWVSGGRAITISGINLDVVEWMQISLTRNSKDLNNCTRRNLVWVCDSPSVKGRGILDTHPLLFTMSKIKQQEINMTYQEDPEFYNFSMTSDDQKSLISVVKKKDNLQLDKSELKISVLRSKGGRTKCNVTEVTEDKIKCELNESNSSISKVEVKVGDYVKHLSSPPSNKSIFAILILIPVMLLLFIIGYFWAMSRKAKQYSERLNIQMELLESQFRNQIREGFVELQTEGSDVHLIDDYGSIPFLDYKHFAARTFFPEGSVDNVPNFVRDPIVAAPQAHAKDKLDDGFNALYNFLNNEQFLVTLIHNLEQQKDFSIKDRCKFASFLTIAFHSNLVYLTNVLDHLLNDLMDETTAQPKLLLRRTETVVEKLLTNWISLCMYGFLRESVGEPLFKLVSAIKQRINLGPVDAVSGKALYTLNEDWLLWEVSDFKTLKLDVSFQLNTEASDDGDLDSQPTLEVDVLDCDTIGQAKEKIFEAFFSRYGYSQRFKMEDIDLEYVKNGSNQILQDIDQSSQVLENGIKKLNTVRHYQIPAAASVVAVRRVDRPKLDNRSAEKHCHLISPNSEIAETNAPDRGKQNFKVKEMYLTKLLSSKVALHPFVESLFRNIWNIPSSKPPIAIRHIFDILHAQAVSKKITDPDVLHIWKTNSLPLRFWINIIKNPQFVFDMEKTPHLDSCLSVIAQAFMDSFSLVSHKLGKHSPTNKVLYARDIPHYQDEVKGYYRQLAEMGPVSKEEMASFLTEESKKHENEFKERDAMVELGKYIYRYSVQLDKLENEDMQDINEGIAKIKEYFDSKSKCGWE</sequence>
<dbReference type="InterPro" id="IPR036352">
    <property type="entry name" value="Semap_dom_sf"/>
</dbReference>
<dbReference type="InterPro" id="IPR016201">
    <property type="entry name" value="PSI"/>
</dbReference>
<dbReference type="InterPro" id="IPR002909">
    <property type="entry name" value="IPT_dom"/>
</dbReference>
<keyword evidence="8" id="KW-0378">Hydrolase</keyword>
<dbReference type="Pfam" id="PF01437">
    <property type="entry name" value="PSI"/>
    <property type="match status" value="1"/>
</dbReference>
<evidence type="ECO:0000256" key="15">
    <source>
        <dbReference type="SAM" id="Phobius"/>
    </source>
</evidence>
<keyword evidence="19" id="KW-1185">Reference proteome</keyword>
<keyword evidence="9 15" id="KW-1133">Transmembrane helix</keyword>
<dbReference type="InterPro" id="IPR046800">
    <property type="entry name" value="Plexin_RBD"/>
</dbReference>
<dbReference type="GO" id="GO:0030334">
    <property type="term" value="P:regulation of cell migration"/>
    <property type="evidence" value="ECO:0007669"/>
    <property type="project" value="TreeGrafter"/>
</dbReference>
<evidence type="ECO:0000256" key="7">
    <source>
        <dbReference type="ARBA" id="ARBA00022737"/>
    </source>
</evidence>
<accession>A0A401RPK2</accession>
<dbReference type="SUPFAM" id="SSF81296">
    <property type="entry name" value="E set domains"/>
    <property type="match status" value="1"/>
</dbReference>
<dbReference type="GO" id="GO:0050772">
    <property type="term" value="P:positive regulation of axonogenesis"/>
    <property type="evidence" value="ECO:0007669"/>
    <property type="project" value="TreeGrafter"/>
</dbReference>
<keyword evidence="5 15" id="KW-0812">Transmembrane</keyword>
<feature type="transmembrane region" description="Helical" evidence="15">
    <location>
        <begin position="1003"/>
        <end position="1024"/>
    </location>
</feature>
<dbReference type="GO" id="GO:0016798">
    <property type="term" value="F:hydrolase activity, acting on glycosyl bonds"/>
    <property type="evidence" value="ECO:0007669"/>
    <property type="project" value="UniProtKB-KW"/>
</dbReference>
<keyword evidence="11" id="KW-1015">Disulfide bond</keyword>
<dbReference type="InterPro" id="IPR013548">
    <property type="entry name" value="Plexin_cytoplasmic_RasGAP_dom"/>
</dbReference>
<dbReference type="InterPro" id="IPR015943">
    <property type="entry name" value="WD40/YVTN_repeat-like_dom_sf"/>
</dbReference>
<dbReference type="Proteomes" id="UP000287033">
    <property type="component" value="Unassembled WGS sequence"/>
</dbReference>
<evidence type="ECO:0000256" key="3">
    <source>
        <dbReference type="ARBA" id="ARBA00010297"/>
    </source>
</evidence>
<evidence type="ECO:0000256" key="6">
    <source>
        <dbReference type="ARBA" id="ARBA00022729"/>
    </source>
</evidence>
<dbReference type="InterPro" id="IPR008936">
    <property type="entry name" value="Rho_GTPase_activation_prot"/>
</dbReference>
<dbReference type="InterPro" id="IPR004035">
    <property type="entry name" value="Endouclease-III_FeS-bd_BS"/>
</dbReference>
<comment type="caution">
    <text evidence="18">The sequence shown here is derived from an EMBL/GenBank/DDBJ whole genome shotgun (WGS) entry which is preliminary data.</text>
</comment>